<dbReference type="InterPro" id="IPR016181">
    <property type="entry name" value="Acyl_CoA_acyltransferase"/>
</dbReference>
<dbReference type="STRING" id="261392.SAMN02745149_00069"/>
<dbReference type="GeneID" id="78315393"/>
<dbReference type="CDD" id="cd04301">
    <property type="entry name" value="NAT_SF"/>
    <property type="match status" value="1"/>
</dbReference>
<dbReference type="Pfam" id="PF13673">
    <property type="entry name" value="Acetyltransf_10"/>
    <property type="match status" value="1"/>
</dbReference>
<dbReference type="Gene3D" id="3.40.630.30">
    <property type="match status" value="1"/>
</dbReference>
<dbReference type="SUPFAM" id="SSF55729">
    <property type="entry name" value="Acyl-CoA N-acyltransferases (Nat)"/>
    <property type="match status" value="1"/>
</dbReference>
<dbReference type="PROSITE" id="PS51186">
    <property type="entry name" value="GNAT"/>
    <property type="match status" value="1"/>
</dbReference>
<proteinExistence type="predicted"/>
<sequence length="148" mass="17001">MGIEYKEERLTAEEYIEFLSRTDLGSQYPKERFEQRIQKLVKNVSISLVARDGKKIAGVLFALTDFCYWLYVTDLGVDRDYERQGIGTALIKKTHEIAGGEKDIALYLVANENAVPFYQKLGMTKSTEVMEYNHIEWTDFTVGDDKGI</sequence>
<dbReference type="AlphaFoldDB" id="A0A1T4JHM0"/>
<dbReference type="Proteomes" id="UP000190423">
    <property type="component" value="Unassembled WGS sequence"/>
</dbReference>
<evidence type="ECO:0000313" key="3">
    <source>
        <dbReference type="Proteomes" id="UP000190423"/>
    </source>
</evidence>
<dbReference type="PANTHER" id="PTHR43233:SF1">
    <property type="entry name" value="FAMILY N-ACETYLTRANSFERASE, PUTATIVE (AFU_ORTHOLOGUE AFUA_6G03350)-RELATED"/>
    <property type="match status" value="1"/>
</dbReference>
<keyword evidence="3" id="KW-1185">Reference proteome</keyword>
<feature type="domain" description="N-acetyltransferase" evidence="1">
    <location>
        <begin position="3"/>
        <end position="142"/>
    </location>
</feature>
<organism evidence="2 3">
    <name type="scientific">Treponema porcinum</name>
    <dbReference type="NCBI Taxonomy" id="261392"/>
    <lineage>
        <taxon>Bacteria</taxon>
        <taxon>Pseudomonadati</taxon>
        <taxon>Spirochaetota</taxon>
        <taxon>Spirochaetia</taxon>
        <taxon>Spirochaetales</taxon>
        <taxon>Treponemataceae</taxon>
        <taxon>Treponema</taxon>
    </lineage>
</organism>
<gene>
    <name evidence="2" type="ORF">SAMN02745149_00069</name>
</gene>
<reference evidence="2 3" key="1">
    <citation type="submission" date="2017-02" db="EMBL/GenBank/DDBJ databases">
        <authorList>
            <person name="Peterson S.W."/>
        </authorList>
    </citation>
    <scope>NUCLEOTIDE SEQUENCE [LARGE SCALE GENOMIC DNA]</scope>
    <source>
        <strain evidence="2 3">ATCC BAA-908</strain>
    </source>
</reference>
<name>A0A1T4JHM0_TREPO</name>
<evidence type="ECO:0000259" key="1">
    <source>
        <dbReference type="PROSITE" id="PS51186"/>
    </source>
</evidence>
<dbReference type="InterPro" id="IPR000182">
    <property type="entry name" value="GNAT_dom"/>
</dbReference>
<protein>
    <submittedName>
        <fullName evidence="2">Acetyltransferase (GNAT) domain-containing protein</fullName>
    </submittedName>
</protein>
<dbReference type="InterPro" id="IPR053144">
    <property type="entry name" value="Acetyltransferase_Butenolide"/>
</dbReference>
<dbReference type="PANTHER" id="PTHR43233">
    <property type="entry name" value="FAMILY N-ACETYLTRANSFERASE, PUTATIVE (AFU_ORTHOLOGUE AFUA_6G03350)-RELATED"/>
    <property type="match status" value="1"/>
</dbReference>
<dbReference type="RefSeq" id="WP_200805258.1">
    <property type="nucleotide sequence ID" value="NZ_FUWG01000002.1"/>
</dbReference>
<dbReference type="GO" id="GO:0016747">
    <property type="term" value="F:acyltransferase activity, transferring groups other than amino-acyl groups"/>
    <property type="evidence" value="ECO:0007669"/>
    <property type="project" value="InterPro"/>
</dbReference>
<keyword evidence="2" id="KW-0808">Transferase</keyword>
<dbReference type="EMBL" id="FUWG01000002">
    <property type="protein sequence ID" value="SJZ29567.1"/>
    <property type="molecule type" value="Genomic_DNA"/>
</dbReference>
<evidence type="ECO:0000313" key="2">
    <source>
        <dbReference type="EMBL" id="SJZ29567.1"/>
    </source>
</evidence>
<accession>A0A1T4JHM0</accession>